<dbReference type="Proteomes" id="UP000886523">
    <property type="component" value="Unassembled WGS sequence"/>
</dbReference>
<accession>A0A9P6B6H5</accession>
<feature type="compositionally biased region" description="Low complexity" evidence="1">
    <location>
        <begin position="72"/>
        <end position="84"/>
    </location>
</feature>
<organism evidence="2 3">
    <name type="scientific">Hydnum rufescens UP504</name>
    <dbReference type="NCBI Taxonomy" id="1448309"/>
    <lineage>
        <taxon>Eukaryota</taxon>
        <taxon>Fungi</taxon>
        <taxon>Dikarya</taxon>
        <taxon>Basidiomycota</taxon>
        <taxon>Agaricomycotina</taxon>
        <taxon>Agaricomycetes</taxon>
        <taxon>Cantharellales</taxon>
        <taxon>Hydnaceae</taxon>
        <taxon>Hydnum</taxon>
    </lineage>
</organism>
<gene>
    <name evidence="2" type="ORF">BS47DRAFT_325437</name>
</gene>
<comment type="caution">
    <text evidence="2">The sequence shown here is derived from an EMBL/GenBank/DDBJ whole genome shotgun (WGS) entry which is preliminary data.</text>
</comment>
<sequence length="229" mass="24896">MMDVPMQSPPGTLPPRFHEFSGASLGKRPRSPSSPSALDRPQKRIFSLAEERTPFTEAPDDLGVQRLRLENSSNTSSRSHSPSSFYGDTGQTSHGTSASGQVSPLVHDSDDGETMLLDDTSSSGSVDPYPSSRSHSSYSITLYNGPTPPTPRPFFRHHSSPQTTAITTSTYSARSLTPLSTVHSVHINVTPATPATPDTPTKRHRMMMGPRTGCEKCRLKVPGHWMHVD</sequence>
<feature type="compositionally biased region" description="Low complexity" evidence="1">
    <location>
        <begin position="190"/>
        <end position="199"/>
    </location>
</feature>
<feature type="region of interest" description="Disordered" evidence="1">
    <location>
        <begin position="190"/>
        <end position="209"/>
    </location>
</feature>
<name>A0A9P6B6H5_9AGAM</name>
<dbReference type="AlphaFoldDB" id="A0A9P6B6H5"/>
<evidence type="ECO:0000256" key="1">
    <source>
        <dbReference type="SAM" id="MobiDB-lite"/>
    </source>
</evidence>
<keyword evidence="3" id="KW-1185">Reference proteome</keyword>
<dbReference type="EMBL" id="MU128926">
    <property type="protein sequence ID" value="KAF9518187.1"/>
    <property type="molecule type" value="Genomic_DNA"/>
</dbReference>
<feature type="region of interest" description="Disordered" evidence="1">
    <location>
        <begin position="1"/>
        <end position="136"/>
    </location>
</feature>
<reference evidence="2" key="1">
    <citation type="journal article" date="2020" name="Nat. Commun.">
        <title>Large-scale genome sequencing of mycorrhizal fungi provides insights into the early evolution of symbiotic traits.</title>
        <authorList>
            <person name="Miyauchi S."/>
            <person name="Kiss E."/>
            <person name="Kuo A."/>
            <person name="Drula E."/>
            <person name="Kohler A."/>
            <person name="Sanchez-Garcia M."/>
            <person name="Morin E."/>
            <person name="Andreopoulos B."/>
            <person name="Barry K.W."/>
            <person name="Bonito G."/>
            <person name="Buee M."/>
            <person name="Carver A."/>
            <person name="Chen C."/>
            <person name="Cichocki N."/>
            <person name="Clum A."/>
            <person name="Culley D."/>
            <person name="Crous P.W."/>
            <person name="Fauchery L."/>
            <person name="Girlanda M."/>
            <person name="Hayes R.D."/>
            <person name="Keri Z."/>
            <person name="LaButti K."/>
            <person name="Lipzen A."/>
            <person name="Lombard V."/>
            <person name="Magnuson J."/>
            <person name="Maillard F."/>
            <person name="Murat C."/>
            <person name="Nolan M."/>
            <person name="Ohm R.A."/>
            <person name="Pangilinan J."/>
            <person name="Pereira M.F."/>
            <person name="Perotto S."/>
            <person name="Peter M."/>
            <person name="Pfister S."/>
            <person name="Riley R."/>
            <person name="Sitrit Y."/>
            <person name="Stielow J.B."/>
            <person name="Szollosi G."/>
            <person name="Zifcakova L."/>
            <person name="Stursova M."/>
            <person name="Spatafora J.W."/>
            <person name="Tedersoo L."/>
            <person name="Vaario L.M."/>
            <person name="Yamada A."/>
            <person name="Yan M."/>
            <person name="Wang P."/>
            <person name="Xu J."/>
            <person name="Bruns T."/>
            <person name="Baldrian P."/>
            <person name="Vilgalys R."/>
            <person name="Dunand C."/>
            <person name="Henrissat B."/>
            <person name="Grigoriev I.V."/>
            <person name="Hibbett D."/>
            <person name="Nagy L.G."/>
            <person name="Martin F.M."/>
        </authorList>
    </citation>
    <scope>NUCLEOTIDE SEQUENCE</scope>
    <source>
        <strain evidence="2">UP504</strain>
    </source>
</reference>
<evidence type="ECO:0000313" key="3">
    <source>
        <dbReference type="Proteomes" id="UP000886523"/>
    </source>
</evidence>
<feature type="compositionally biased region" description="Low complexity" evidence="1">
    <location>
        <begin position="121"/>
        <end position="136"/>
    </location>
</feature>
<evidence type="ECO:0000313" key="2">
    <source>
        <dbReference type="EMBL" id="KAF9518187.1"/>
    </source>
</evidence>
<proteinExistence type="predicted"/>
<feature type="compositionally biased region" description="Polar residues" evidence="1">
    <location>
        <begin position="89"/>
        <end position="102"/>
    </location>
</feature>
<dbReference type="OrthoDB" id="3262078at2759"/>
<protein>
    <submittedName>
        <fullName evidence="2">Uncharacterized protein</fullName>
    </submittedName>
</protein>